<gene>
    <name evidence="2" type="ORF">SAMN05216266_105344</name>
</gene>
<dbReference type="CDD" id="cd07246">
    <property type="entry name" value="VOC_like"/>
    <property type="match status" value="1"/>
</dbReference>
<dbReference type="EMBL" id="FOKG01000005">
    <property type="protein sequence ID" value="SFB17017.1"/>
    <property type="molecule type" value="Genomic_DNA"/>
</dbReference>
<dbReference type="Proteomes" id="UP000243799">
    <property type="component" value="Unassembled WGS sequence"/>
</dbReference>
<dbReference type="Pfam" id="PF00903">
    <property type="entry name" value="Glyoxalase"/>
    <property type="match status" value="1"/>
</dbReference>
<feature type="domain" description="VOC" evidence="1">
    <location>
        <begin position="10"/>
        <end position="134"/>
    </location>
</feature>
<dbReference type="InterPro" id="IPR029068">
    <property type="entry name" value="Glyas_Bleomycin-R_OHBP_Dase"/>
</dbReference>
<protein>
    <submittedName>
        <fullName evidence="2">Uncharacterized conserved protein PhnB, glyoxalase superfamily</fullName>
    </submittedName>
</protein>
<dbReference type="RefSeq" id="WP_091672660.1">
    <property type="nucleotide sequence ID" value="NZ_FOKG01000005.1"/>
</dbReference>
<name>A0A1I0YVG9_9PSEU</name>
<reference evidence="3" key="1">
    <citation type="submission" date="2016-10" db="EMBL/GenBank/DDBJ databases">
        <authorList>
            <person name="Varghese N."/>
            <person name="Submissions S."/>
        </authorList>
    </citation>
    <scope>NUCLEOTIDE SEQUENCE [LARGE SCALE GENOMIC DNA]</scope>
    <source>
        <strain evidence="3">CGMCC 4.3568</strain>
    </source>
</reference>
<dbReference type="InterPro" id="IPR037523">
    <property type="entry name" value="VOC_core"/>
</dbReference>
<evidence type="ECO:0000313" key="2">
    <source>
        <dbReference type="EMBL" id="SFB17017.1"/>
    </source>
</evidence>
<dbReference type="PANTHER" id="PTHR34109">
    <property type="entry name" value="BNAUNNG04460D PROTEIN-RELATED"/>
    <property type="match status" value="1"/>
</dbReference>
<evidence type="ECO:0000313" key="3">
    <source>
        <dbReference type="Proteomes" id="UP000243799"/>
    </source>
</evidence>
<dbReference type="STRING" id="490629.SAMN05216266_105344"/>
<keyword evidence="3" id="KW-1185">Reference proteome</keyword>
<organism evidence="2 3">
    <name type="scientific">Amycolatopsis marina</name>
    <dbReference type="NCBI Taxonomy" id="490629"/>
    <lineage>
        <taxon>Bacteria</taxon>
        <taxon>Bacillati</taxon>
        <taxon>Actinomycetota</taxon>
        <taxon>Actinomycetes</taxon>
        <taxon>Pseudonocardiales</taxon>
        <taxon>Pseudonocardiaceae</taxon>
        <taxon>Amycolatopsis</taxon>
    </lineage>
</organism>
<dbReference type="SUPFAM" id="SSF54593">
    <property type="entry name" value="Glyoxalase/Bleomycin resistance protein/Dihydroxybiphenyl dioxygenase"/>
    <property type="match status" value="1"/>
</dbReference>
<sequence length="150" mass="16528">MSDRHRPSRALGLVPHVFVKDVDSALTFYRTAFGAAELFRNLLPDGTVLFVELAIGEARLLVSEEIPRLGALAPTTLGGTPMLLVLETADPDDLLRRAVFAGATVEAPVSEMFFGERYGRVVDPHGHRWALTTKREQFTPDEIDARTPDV</sequence>
<dbReference type="PANTHER" id="PTHR34109:SF1">
    <property type="entry name" value="VOC DOMAIN-CONTAINING PROTEIN"/>
    <property type="match status" value="1"/>
</dbReference>
<dbReference type="InterPro" id="IPR004360">
    <property type="entry name" value="Glyas_Fos-R_dOase_dom"/>
</dbReference>
<dbReference type="AlphaFoldDB" id="A0A1I0YVG9"/>
<accession>A0A1I0YVG9</accession>
<dbReference type="PROSITE" id="PS51819">
    <property type="entry name" value="VOC"/>
    <property type="match status" value="1"/>
</dbReference>
<dbReference type="Gene3D" id="3.10.180.10">
    <property type="entry name" value="2,3-Dihydroxybiphenyl 1,2-Dioxygenase, domain 1"/>
    <property type="match status" value="1"/>
</dbReference>
<proteinExistence type="predicted"/>
<evidence type="ECO:0000259" key="1">
    <source>
        <dbReference type="PROSITE" id="PS51819"/>
    </source>
</evidence>
<dbReference type="OrthoDB" id="9795306at2"/>